<dbReference type="OrthoDB" id="436852at2759"/>
<dbReference type="SUPFAM" id="SSF57903">
    <property type="entry name" value="FYVE/PHD zinc finger"/>
    <property type="match status" value="1"/>
</dbReference>
<evidence type="ECO:0000256" key="5">
    <source>
        <dbReference type="ARBA" id="ARBA00023163"/>
    </source>
</evidence>
<dbReference type="GO" id="GO:0008270">
    <property type="term" value="F:zinc ion binding"/>
    <property type="evidence" value="ECO:0007669"/>
    <property type="project" value="UniProtKB-KW"/>
</dbReference>
<reference evidence="8 9" key="1">
    <citation type="submission" date="2020-02" db="EMBL/GenBank/DDBJ databases">
        <authorList>
            <person name="Ma Q."/>
            <person name="Huang Y."/>
            <person name="Song X."/>
            <person name="Pei D."/>
        </authorList>
    </citation>
    <scope>NUCLEOTIDE SEQUENCE [LARGE SCALE GENOMIC DNA]</scope>
    <source>
        <strain evidence="8">Sxm20200214</strain>
        <tissue evidence="8">Leaf</tissue>
    </source>
</reference>
<proteinExistence type="predicted"/>
<dbReference type="InterPro" id="IPR013083">
    <property type="entry name" value="Znf_RING/FYVE/PHD"/>
</dbReference>
<dbReference type="InterPro" id="IPR058054">
    <property type="entry name" value="Znf_MS1-like"/>
</dbReference>
<dbReference type="SMART" id="SM00249">
    <property type="entry name" value="PHD"/>
    <property type="match status" value="1"/>
</dbReference>
<evidence type="ECO:0000256" key="6">
    <source>
        <dbReference type="SAM" id="MobiDB-lite"/>
    </source>
</evidence>
<dbReference type="InterPro" id="IPR001965">
    <property type="entry name" value="Znf_PHD"/>
</dbReference>
<dbReference type="PANTHER" id="PTHR46201">
    <property type="entry name" value="PHD FINGER PROTEIN MALE MEIOCYTE DEATH 1-RELATED"/>
    <property type="match status" value="1"/>
</dbReference>
<keyword evidence="3" id="KW-0862">Zinc</keyword>
<dbReference type="Pfam" id="PF00628">
    <property type="entry name" value="PHD"/>
    <property type="match status" value="1"/>
</dbReference>
<dbReference type="InterPro" id="IPR019786">
    <property type="entry name" value="Zinc_finger_PHD-type_CS"/>
</dbReference>
<evidence type="ECO:0000256" key="1">
    <source>
        <dbReference type="ARBA" id="ARBA00022723"/>
    </source>
</evidence>
<evidence type="ECO:0000313" key="9">
    <source>
        <dbReference type="Proteomes" id="UP000886595"/>
    </source>
</evidence>
<comment type="caution">
    <text evidence="8">The sequence shown here is derived from an EMBL/GenBank/DDBJ whole genome shotgun (WGS) entry which is preliminary data.</text>
</comment>
<dbReference type="EMBL" id="JAAMPC010000007">
    <property type="protein sequence ID" value="KAG2301721.1"/>
    <property type="molecule type" value="Genomic_DNA"/>
</dbReference>
<dbReference type="InterPro" id="IPR019787">
    <property type="entry name" value="Znf_PHD-finger"/>
</dbReference>
<dbReference type="InterPro" id="IPR057765">
    <property type="entry name" value="MS1-like_ubiquitin"/>
</dbReference>
<dbReference type="InterPro" id="IPR011011">
    <property type="entry name" value="Znf_FYVE_PHD"/>
</dbReference>
<feature type="domain" description="Zinc finger PHD-type" evidence="7">
    <location>
        <begin position="575"/>
        <end position="620"/>
    </location>
</feature>
<evidence type="ECO:0000313" key="8">
    <source>
        <dbReference type="EMBL" id="KAG2301721.1"/>
    </source>
</evidence>
<gene>
    <name evidence="8" type="ORF">Bca52824_030372</name>
</gene>
<dbReference type="PANTHER" id="PTHR46201:SF10">
    <property type="entry name" value="ZINC FINGER PHD-TYPE DOMAIN-CONTAINING PROTEIN"/>
    <property type="match status" value="1"/>
</dbReference>
<dbReference type="CDD" id="cd15556">
    <property type="entry name" value="PHD_MMD1_like"/>
    <property type="match status" value="1"/>
</dbReference>
<name>A0A8X7S8S7_BRACI</name>
<dbReference type="InterPro" id="IPR059080">
    <property type="entry name" value="WHD_PTC1"/>
</dbReference>
<accession>A0A8X7S8S7</accession>
<evidence type="ECO:0000256" key="3">
    <source>
        <dbReference type="ARBA" id="ARBA00022833"/>
    </source>
</evidence>
<keyword evidence="1" id="KW-0479">Metal-binding</keyword>
<evidence type="ECO:0000256" key="4">
    <source>
        <dbReference type="ARBA" id="ARBA00023015"/>
    </source>
</evidence>
<protein>
    <recommendedName>
        <fullName evidence="7">Zinc finger PHD-type domain-containing protein</fullName>
    </recommendedName>
</protein>
<dbReference type="Pfam" id="PF25874">
    <property type="entry name" value="WHD_plant_repro"/>
    <property type="match status" value="1"/>
</dbReference>
<keyword evidence="2" id="KW-0863">Zinc-finger</keyword>
<dbReference type="Pfam" id="PF25565">
    <property type="entry name" value="Ubiquitin_At1g33420"/>
    <property type="match status" value="1"/>
</dbReference>
<evidence type="ECO:0000259" key="7">
    <source>
        <dbReference type="SMART" id="SM00249"/>
    </source>
</evidence>
<dbReference type="PROSITE" id="PS01359">
    <property type="entry name" value="ZF_PHD_1"/>
    <property type="match status" value="1"/>
</dbReference>
<keyword evidence="5" id="KW-0804">Transcription</keyword>
<dbReference type="AlphaFoldDB" id="A0A8X7S8S7"/>
<feature type="region of interest" description="Disordered" evidence="6">
    <location>
        <begin position="285"/>
        <end position="306"/>
    </location>
</feature>
<keyword evidence="9" id="KW-1185">Reference proteome</keyword>
<sequence>MANATKILIINDSSSPLVNLPATTFRDNIRSFLADYAETQDYTLELENNTTVSRLFLASEATRVRFPLFVIEEQISSHGSSSPNSLCDFCKCVGWSHHYVSKRKYHLIITASDEWNKPLTKDSLEVTSRHLLYGLIHCNGFGHLLCINRDAVSNYLSGDQVMDLWDRLCSALHTRKISLDDTSRKRSMDLRLLHGVAHGRPWFGKWDYTLSHGNFGVTKDQYTRAILILSSMELDKIVKDFSRTRKEIPPMKMIIGFYRESSQTPLITLSELLQFMLAFSSKAPVEDTSCSSPEPEDNGNESSTKYGSFDAMAAGEGCKWSGKRLSETAQAVLNAFKDRNSVVLTRQEICEAVSGSILDRALVNFLLKHIDQVPMGDQIIQRTTPGPRVIRFSLTKVIQEAYQWRSTTPGLDPYEDIRYLYRNLFLKYPDHSEVYSDASEIILNCKSFVKEWPLPSHQGQEAMITVSCQVMLNHEELLRDLTRKLTPGELVTVSRNATIRELKSAVQKALRDTYCVMDSFEVSEIRNKDLEKIDENSGLQSEGGEIKTEFLVTGFGLDTCTELRYEGGFDDWTVDCKCGAVDDDGERMVACDNCKVWHHTKCSIEDDEDVPSVFLCYRCC</sequence>
<dbReference type="Gene3D" id="3.30.40.10">
    <property type="entry name" value="Zinc/RING finger domain, C3HC4 (zinc finger)"/>
    <property type="match status" value="1"/>
</dbReference>
<keyword evidence="4" id="KW-0805">Transcription regulation</keyword>
<dbReference type="Proteomes" id="UP000886595">
    <property type="component" value="Unassembled WGS sequence"/>
</dbReference>
<evidence type="ECO:0000256" key="2">
    <source>
        <dbReference type="ARBA" id="ARBA00022771"/>
    </source>
</evidence>
<organism evidence="8 9">
    <name type="scientific">Brassica carinata</name>
    <name type="common">Ethiopian mustard</name>
    <name type="synonym">Abyssinian cabbage</name>
    <dbReference type="NCBI Taxonomy" id="52824"/>
    <lineage>
        <taxon>Eukaryota</taxon>
        <taxon>Viridiplantae</taxon>
        <taxon>Streptophyta</taxon>
        <taxon>Embryophyta</taxon>
        <taxon>Tracheophyta</taxon>
        <taxon>Spermatophyta</taxon>
        <taxon>Magnoliopsida</taxon>
        <taxon>eudicotyledons</taxon>
        <taxon>Gunneridae</taxon>
        <taxon>Pentapetalae</taxon>
        <taxon>rosids</taxon>
        <taxon>malvids</taxon>
        <taxon>Brassicales</taxon>
        <taxon>Brassicaceae</taxon>
        <taxon>Brassiceae</taxon>
        <taxon>Brassica</taxon>
    </lineage>
</organism>